<feature type="compositionally biased region" description="Gly residues" evidence="1">
    <location>
        <begin position="258"/>
        <end position="270"/>
    </location>
</feature>
<dbReference type="Proteomes" id="UP001283361">
    <property type="component" value="Unassembled WGS sequence"/>
</dbReference>
<accession>A0AAE0ZC56</accession>
<feature type="region of interest" description="Disordered" evidence="1">
    <location>
        <begin position="258"/>
        <end position="280"/>
    </location>
</feature>
<dbReference type="AlphaFoldDB" id="A0AAE0ZC56"/>
<organism evidence="2 3">
    <name type="scientific">Elysia crispata</name>
    <name type="common">lettuce slug</name>
    <dbReference type="NCBI Taxonomy" id="231223"/>
    <lineage>
        <taxon>Eukaryota</taxon>
        <taxon>Metazoa</taxon>
        <taxon>Spiralia</taxon>
        <taxon>Lophotrochozoa</taxon>
        <taxon>Mollusca</taxon>
        <taxon>Gastropoda</taxon>
        <taxon>Heterobranchia</taxon>
        <taxon>Euthyneura</taxon>
        <taxon>Panpulmonata</taxon>
        <taxon>Sacoglossa</taxon>
        <taxon>Placobranchoidea</taxon>
        <taxon>Plakobranchidae</taxon>
        <taxon>Elysia</taxon>
    </lineage>
</organism>
<gene>
    <name evidence="2" type="ORF">RRG08_059015</name>
</gene>
<dbReference type="EMBL" id="JAWDGP010004206">
    <property type="protein sequence ID" value="KAK3766702.1"/>
    <property type="molecule type" value="Genomic_DNA"/>
</dbReference>
<keyword evidence="3" id="KW-1185">Reference proteome</keyword>
<proteinExistence type="predicted"/>
<reference evidence="2" key="1">
    <citation type="journal article" date="2023" name="G3 (Bethesda)">
        <title>A reference genome for the long-term kleptoplast-retaining sea slug Elysia crispata morphotype clarki.</title>
        <authorList>
            <person name="Eastman K.E."/>
            <person name="Pendleton A.L."/>
            <person name="Shaikh M.A."/>
            <person name="Suttiyut T."/>
            <person name="Ogas R."/>
            <person name="Tomko P."/>
            <person name="Gavelis G."/>
            <person name="Widhalm J.R."/>
            <person name="Wisecaver J.H."/>
        </authorList>
    </citation>
    <scope>NUCLEOTIDE SEQUENCE</scope>
    <source>
        <strain evidence="2">ECLA1</strain>
    </source>
</reference>
<comment type="caution">
    <text evidence="2">The sequence shown here is derived from an EMBL/GenBank/DDBJ whole genome shotgun (WGS) entry which is preliminary data.</text>
</comment>
<evidence type="ECO:0000313" key="3">
    <source>
        <dbReference type="Proteomes" id="UP001283361"/>
    </source>
</evidence>
<sequence length="280" mass="31758">MLFCFMVHSSRTPPCTHTLTVNLLGRLAPAQQNYGDPLGYSEDYLYRKRNKHLYSLVLPKRWPFSDAGKIKLPEYRNQCMRSVPLPILCPQKAYSWKTLTIHCNFLGPRIVQWTLTKQGQSLPPVQSQIKNLSTGIYRGREYPGCVCYPHVVNLSVYVPHEEPKEEMILASCKISIPGFSKTLQYVLNKDIEPQPPVIRFEEGRKSEKSSLGELPLVLVCLESYRGVEVTGEWKLKREGKLLGRGSYRVGEVTGEGKLQGRGSYRGGEVTGEGKLQRERA</sequence>
<evidence type="ECO:0000313" key="2">
    <source>
        <dbReference type="EMBL" id="KAK3766702.1"/>
    </source>
</evidence>
<name>A0AAE0ZC56_9GAST</name>
<evidence type="ECO:0000256" key="1">
    <source>
        <dbReference type="SAM" id="MobiDB-lite"/>
    </source>
</evidence>
<protein>
    <submittedName>
        <fullName evidence="2">Uncharacterized protein</fullName>
    </submittedName>
</protein>